<dbReference type="NCBIfam" id="TIGR01488">
    <property type="entry name" value="HAD-SF-IB"/>
    <property type="match status" value="1"/>
</dbReference>
<evidence type="ECO:0000256" key="6">
    <source>
        <dbReference type="ARBA" id="ARBA00022605"/>
    </source>
</evidence>
<evidence type="ECO:0000256" key="11">
    <source>
        <dbReference type="ARBA" id="ARBA00031693"/>
    </source>
</evidence>
<dbReference type="UniPathway" id="UPA00135">
    <property type="reaction ID" value="UER00198"/>
</dbReference>
<dbReference type="InterPro" id="IPR023214">
    <property type="entry name" value="HAD_sf"/>
</dbReference>
<evidence type="ECO:0000256" key="1">
    <source>
        <dbReference type="ARBA" id="ARBA00001946"/>
    </source>
</evidence>
<comment type="cofactor">
    <cofactor evidence="1">
        <name>Mg(2+)</name>
        <dbReference type="ChEBI" id="CHEBI:18420"/>
    </cofactor>
</comment>
<dbReference type="EMBL" id="SMGD01000015">
    <property type="protein sequence ID" value="TCK47131.1"/>
    <property type="molecule type" value="Genomic_DNA"/>
</dbReference>
<reference evidence="15 16" key="1">
    <citation type="submission" date="2019-03" db="EMBL/GenBank/DDBJ databases">
        <title>Genomic Encyclopedia of Type Strains, Phase IV (KMG-IV): sequencing the most valuable type-strain genomes for metagenomic binning, comparative biology and taxonomic classification.</title>
        <authorList>
            <person name="Goeker M."/>
        </authorList>
    </citation>
    <scope>NUCLEOTIDE SEQUENCE [LARGE SCALE GENOMIC DNA]</scope>
    <source>
        <strain evidence="15 16">DSM 18577</strain>
    </source>
</reference>
<name>A0A4V2PNI2_9GAMM</name>
<dbReference type="InterPro" id="IPR004469">
    <property type="entry name" value="PSP"/>
</dbReference>
<evidence type="ECO:0000313" key="16">
    <source>
        <dbReference type="Proteomes" id="UP000295565"/>
    </source>
</evidence>
<gene>
    <name evidence="15" type="ORF">EV690_2830</name>
</gene>
<evidence type="ECO:0000256" key="5">
    <source>
        <dbReference type="ARBA" id="ARBA00015196"/>
    </source>
</evidence>
<dbReference type="SFLD" id="SFLDG01137">
    <property type="entry name" value="C1.6.1:_Phosphoserine_Phosphat"/>
    <property type="match status" value="1"/>
</dbReference>
<evidence type="ECO:0000256" key="9">
    <source>
        <dbReference type="ARBA" id="ARBA00022842"/>
    </source>
</evidence>
<comment type="pathway">
    <text evidence="2">Amino-acid biosynthesis; L-serine biosynthesis; L-serine from 3-phospho-D-glycerate: step 3/3.</text>
</comment>
<dbReference type="Proteomes" id="UP000295565">
    <property type="component" value="Unassembled WGS sequence"/>
</dbReference>
<evidence type="ECO:0000256" key="3">
    <source>
        <dbReference type="ARBA" id="ARBA00009184"/>
    </source>
</evidence>
<evidence type="ECO:0000256" key="2">
    <source>
        <dbReference type="ARBA" id="ARBA00005135"/>
    </source>
</evidence>
<keyword evidence="10" id="KW-0718">Serine biosynthesis</keyword>
<evidence type="ECO:0000256" key="13">
    <source>
        <dbReference type="ARBA" id="ARBA00048523"/>
    </source>
</evidence>
<keyword evidence="16" id="KW-1185">Reference proteome</keyword>
<dbReference type="InterPro" id="IPR036412">
    <property type="entry name" value="HAD-like_sf"/>
</dbReference>
<dbReference type="SFLD" id="SFLDF00029">
    <property type="entry name" value="phosphoserine_phosphatase"/>
    <property type="match status" value="1"/>
</dbReference>
<dbReference type="InterPro" id="IPR050582">
    <property type="entry name" value="HAD-like_SerB"/>
</dbReference>
<feature type="active site" description="Proton donor" evidence="14">
    <location>
        <position position="125"/>
    </location>
</feature>
<evidence type="ECO:0000256" key="7">
    <source>
        <dbReference type="ARBA" id="ARBA00022723"/>
    </source>
</evidence>
<evidence type="ECO:0000313" key="15">
    <source>
        <dbReference type="EMBL" id="TCK47131.1"/>
    </source>
</evidence>
<keyword evidence="8" id="KW-0378">Hydrolase</keyword>
<dbReference type="GO" id="GO:0036424">
    <property type="term" value="F:L-phosphoserine phosphatase activity"/>
    <property type="evidence" value="ECO:0007669"/>
    <property type="project" value="InterPro"/>
</dbReference>
<comment type="catalytic activity">
    <reaction evidence="13">
        <text>O-phospho-D-serine + H2O = D-serine + phosphate</text>
        <dbReference type="Rhea" id="RHEA:24873"/>
        <dbReference type="ChEBI" id="CHEBI:15377"/>
        <dbReference type="ChEBI" id="CHEBI:35247"/>
        <dbReference type="ChEBI" id="CHEBI:43474"/>
        <dbReference type="ChEBI" id="CHEBI:58680"/>
        <dbReference type="EC" id="3.1.3.3"/>
    </reaction>
</comment>
<evidence type="ECO:0000256" key="12">
    <source>
        <dbReference type="ARBA" id="ARBA00048138"/>
    </source>
</evidence>
<dbReference type="GO" id="GO:0006564">
    <property type="term" value="P:L-serine biosynthetic process"/>
    <property type="evidence" value="ECO:0007669"/>
    <property type="project" value="UniProtKB-KW"/>
</dbReference>
<dbReference type="Gene3D" id="3.40.50.1000">
    <property type="entry name" value="HAD superfamily/HAD-like"/>
    <property type="match status" value="1"/>
</dbReference>
<dbReference type="GO" id="GO:0005737">
    <property type="term" value="C:cytoplasm"/>
    <property type="evidence" value="ECO:0007669"/>
    <property type="project" value="TreeGrafter"/>
</dbReference>
<protein>
    <recommendedName>
        <fullName evidence="5">Phosphoserine phosphatase</fullName>
        <ecNumber evidence="4">3.1.3.3</ecNumber>
    </recommendedName>
    <alternativeName>
        <fullName evidence="11">O-phosphoserine phosphohydrolase</fullName>
    </alternativeName>
</protein>
<feature type="active site" description="Nucleophile" evidence="14">
    <location>
        <position position="123"/>
    </location>
</feature>
<dbReference type="Pfam" id="PF00702">
    <property type="entry name" value="Hydrolase"/>
    <property type="match status" value="1"/>
</dbReference>
<dbReference type="SUPFAM" id="SSF56784">
    <property type="entry name" value="HAD-like"/>
    <property type="match status" value="1"/>
</dbReference>
<dbReference type="PANTHER" id="PTHR43344:SF2">
    <property type="entry name" value="PHOSPHOSERINE PHOSPHATASE"/>
    <property type="match status" value="1"/>
</dbReference>
<keyword evidence="9" id="KW-0460">Magnesium</keyword>
<dbReference type="NCBIfam" id="TIGR00338">
    <property type="entry name" value="serB"/>
    <property type="match status" value="1"/>
</dbReference>
<evidence type="ECO:0000256" key="14">
    <source>
        <dbReference type="PIRSR" id="PIRSR604469-1"/>
    </source>
</evidence>
<dbReference type="CDD" id="cd07500">
    <property type="entry name" value="HAD_PSP"/>
    <property type="match status" value="1"/>
</dbReference>
<evidence type="ECO:0000256" key="10">
    <source>
        <dbReference type="ARBA" id="ARBA00023299"/>
    </source>
</evidence>
<dbReference type="GO" id="GO:0000287">
    <property type="term" value="F:magnesium ion binding"/>
    <property type="evidence" value="ECO:0007669"/>
    <property type="project" value="TreeGrafter"/>
</dbReference>
<evidence type="ECO:0000256" key="4">
    <source>
        <dbReference type="ARBA" id="ARBA00012640"/>
    </source>
</evidence>
<comment type="similarity">
    <text evidence="3">Belongs to the HAD-like hydrolase superfamily. SerB family.</text>
</comment>
<dbReference type="PANTHER" id="PTHR43344">
    <property type="entry name" value="PHOSPHOSERINE PHOSPHATASE"/>
    <property type="match status" value="1"/>
</dbReference>
<sequence>MIPNTLLTYLDNLPKWPAVPVSIAADGQITQQAIRHSSTDTTIIGWSKNESDIKQLVANLYQEHECWRIYPAMSILATHIFVLTTPIAEPLVKERIERANLDFDIVAMTHIPNLNQPGMLVMDMDSTTIQVECIDEIAKLAGVGEQVSAVTARAMRGELDFSQSLRSRVALLKDAPVAILDDVKDNLPLMPGVQVLLSHLQVNGWKVILASGGFTYFAKALQQRLGFDAVFANELGLKDGVLTGEVVGDIVDAQYKVNVLKRMCQQFQIEPTQTMAIGDGANDLAMLSESSLGVALHAKPIVQQQAKIAINYSNLEGLLFVLMGGVIRDHVACHH</sequence>
<dbReference type="SFLD" id="SFLDG01136">
    <property type="entry name" value="C1.6:_Phosphoserine_Phosphatas"/>
    <property type="match status" value="1"/>
</dbReference>
<dbReference type="SFLD" id="SFLDS00003">
    <property type="entry name" value="Haloacid_Dehalogenase"/>
    <property type="match status" value="1"/>
</dbReference>
<comment type="catalytic activity">
    <reaction evidence="12">
        <text>O-phospho-L-serine + H2O = L-serine + phosphate</text>
        <dbReference type="Rhea" id="RHEA:21208"/>
        <dbReference type="ChEBI" id="CHEBI:15377"/>
        <dbReference type="ChEBI" id="CHEBI:33384"/>
        <dbReference type="ChEBI" id="CHEBI:43474"/>
        <dbReference type="ChEBI" id="CHEBI:57524"/>
        <dbReference type="EC" id="3.1.3.3"/>
    </reaction>
</comment>
<keyword evidence="6" id="KW-0028">Amino-acid biosynthesis</keyword>
<comment type="caution">
    <text evidence="15">The sequence shown here is derived from an EMBL/GenBank/DDBJ whole genome shotgun (WGS) entry which is preliminary data.</text>
</comment>
<organism evidence="15 16">
    <name type="scientific">Celerinatantimonas diazotrophica</name>
    <dbReference type="NCBI Taxonomy" id="412034"/>
    <lineage>
        <taxon>Bacteria</taxon>
        <taxon>Pseudomonadati</taxon>
        <taxon>Pseudomonadota</taxon>
        <taxon>Gammaproteobacteria</taxon>
        <taxon>Celerinatantimonadaceae</taxon>
        <taxon>Celerinatantimonas</taxon>
    </lineage>
</organism>
<dbReference type="EC" id="3.1.3.3" evidence="4"/>
<evidence type="ECO:0000256" key="8">
    <source>
        <dbReference type="ARBA" id="ARBA00022801"/>
    </source>
</evidence>
<dbReference type="AlphaFoldDB" id="A0A4V2PNI2"/>
<accession>A0A4V2PNI2</accession>
<keyword evidence="7" id="KW-0479">Metal-binding</keyword>
<proteinExistence type="inferred from homology"/>